<proteinExistence type="predicted"/>
<evidence type="ECO:0000313" key="2">
    <source>
        <dbReference type="EMBL" id="MED6199347.1"/>
    </source>
</evidence>
<feature type="compositionally biased region" description="Basic residues" evidence="1">
    <location>
        <begin position="33"/>
        <end position="60"/>
    </location>
</feature>
<evidence type="ECO:0000256" key="1">
    <source>
        <dbReference type="SAM" id="MobiDB-lite"/>
    </source>
</evidence>
<dbReference type="EMBL" id="JASCZI010212398">
    <property type="protein sequence ID" value="MED6199347.1"/>
    <property type="molecule type" value="Genomic_DNA"/>
</dbReference>
<accession>A0ABU6XNT8</accession>
<gene>
    <name evidence="2" type="ORF">PIB30_075118</name>
</gene>
<reference evidence="2 3" key="1">
    <citation type="journal article" date="2023" name="Plants (Basel)">
        <title>Bridging the Gap: Combining Genomics and Transcriptomics Approaches to Understand Stylosanthes scabra, an Orphan Legume from the Brazilian Caatinga.</title>
        <authorList>
            <person name="Ferreira-Neto J.R.C."/>
            <person name="da Silva M.D."/>
            <person name="Binneck E."/>
            <person name="de Melo N.F."/>
            <person name="da Silva R.H."/>
            <person name="de Melo A.L.T.M."/>
            <person name="Pandolfi V."/>
            <person name="Bustamante F.O."/>
            <person name="Brasileiro-Vidal A.C."/>
            <person name="Benko-Iseppon A.M."/>
        </authorList>
    </citation>
    <scope>NUCLEOTIDE SEQUENCE [LARGE SCALE GENOMIC DNA]</scope>
    <source>
        <tissue evidence="2">Leaves</tissue>
    </source>
</reference>
<dbReference type="Proteomes" id="UP001341840">
    <property type="component" value="Unassembled WGS sequence"/>
</dbReference>
<name>A0ABU6XNT8_9FABA</name>
<protein>
    <submittedName>
        <fullName evidence="2">Uncharacterized protein</fullName>
    </submittedName>
</protein>
<sequence length="125" mass="14332">MLLLQCVEERLESVDPRGASSPGNLSREEIQKRVKKRSKDLPRKKQRKKQSTPWKTKSRLAKPSPKRDPYKVRGQVQAQDGKSRLALLRPNVTFFHSNVTKTKPPQAYIISRLGLAKPSPKRDHP</sequence>
<keyword evidence="3" id="KW-1185">Reference proteome</keyword>
<comment type="caution">
    <text evidence="2">The sequence shown here is derived from an EMBL/GenBank/DDBJ whole genome shotgun (WGS) entry which is preliminary data.</text>
</comment>
<evidence type="ECO:0000313" key="3">
    <source>
        <dbReference type="Proteomes" id="UP001341840"/>
    </source>
</evidence>
<organism evidence="2 3">
    <name type="scientific">Stylosanthes scabra</name>
    <dbReference type="NCBI Taxonomy" id="79078"/>
    <lineage>
        <taxon>Eukaryota</taxon>
        <taxon>Viridiplantae</taxon>
        <taxon>Streptophyta</taxon>
        <taxon>Embryophyta</taxon>
        <taxon>Tracheophyta</taxon>
        <taxon>Spermatophyta</taxon>
        <taxon>Magnoliopsida</taxon>
        <taxon>eudicotyledons</taxon>
        <taxon>Gunneridae</taxon>
        <taxon>Pentapetalae</taxon>
        <taxon>rosids</taxon>
        <taxon>fabids</taxon>
        <taxon>Fabales</taxon>
        <taxon>Fabaceae</taxon>
        <taxon>Papilionoideae</taxon>
        <taxon>50 kb inversion clade</taxon>
        <taxon>dalbergioids sensu lato</taxon>
        <taxon>Dalbergieae</taxon>
        <taxon>Pterocarpus clade</taxon>
        <taxon>Stylosanthes</taxon>
    </lineage>
</organism>
<feature type="region of interest" description="Disordered" evidence="1">
    <location>
        <begin position="11"/>
        <end position="82"/>
    </location>
</feature>